<proteinExistence type="predicted"/>
<dbReference type="AlphaFoldDB" id="A0A396GX04"/>
<sequence>MQKLCFMAEYYKSSIGVVMTNECFMSKINYSLLYLSAFYFLVLNIPTIEELSKRRNHGNSSWQGGLDGCGSAPNNLNNNLRITFYMKKSNTLVKGELKTQVMTPKINKNDITVKSFDKVAKKITN</sequence>
<protein>
    <submittedName>
        <fullName evidence="1">Uncharacterized protein</fullName>
    </submittedName>
</protein>
<dbReference type="EMBL" id="PSQE01000007">
    <property type="protein sequence ID" value="RHN45666.1"/>
    <property type="molecule type" value="Genomic_DNA"/>
</dbReference>
<name>A0A396GX04_MEDTR</name>
<organism evidence="1">
    <name type="scientific">Medicago truncatula</name>
    <name type="common">Barrel medic</name>
    <name type="synonym">Medicago tribuloides</name>
    <dbReference type="NCBI Taxonomy" id="3880"/>
    <lineage>
        <taxon>Eukaryota</taxon>
        <taxon>Viridiplantae</taxon>
        <taxon>Streptophyta</taxon>
        <taxon>Embryophyta</taxon>
        <taxon>Tracheophyta</taxon>
        <taxon>Spermatophyta</taxon>
        <taxon>Magnoliopsida</taxon>
        <taxon>eudicotyledons</taxon>
        <taxon>Gunneridae</taxon>
        <taxon>Pentapetalae</taxon>
        <taxon>rosids</taxon>
        <taxon>fabids</taxon>
        <taxon>Fabales</taxon>
        <taxon>Fabaceae</taxon>
        <taxon>Papilionoideae</taxon>
        <taxon>50 kb inversion clade</taxon>
        <taxon>NPAAA clade</taxon>
        <taxon>Hologalegina</taxon>
        <taxon>IRL clade</taxon>
        <taxon>Trifolieae</taxon>
        <taxon>Medicago</taxon>
    </lineage>
</organism>
<evidence type="ECO:0000313" key="1">
    <source>
        <dbReference type="EMBL" id="RHN45666.1"/>
    </source>
</evidence>
<gene>
    <name evidence="1" type="ORF">MtrunA17_Chr7g0233811</name>
</gene>
<comment type="caution">
    <text evidence="1">The sequence shown here is derived from an EMBL/GenBank/DDBJ whole genome shotgun (WGS) entry which is preliminary data.</text>
</comment>
<reference evidence="1" key="1">
    <citation type="journal article" date="2018" name="Nat. Plants">
        <title>Whole-genome landscape of Medicago truncatula symbiotic genes.</title>
        <authorList>
            <person name="Pecrix Y."/>
            <person name="Gamas P."/>
            <person name="Carrere S."/>
        </authorList>
    </citation>
    <scope>NUCLEOTIDE SEQUENCE</scope>
    <source>
        <tissue evidence="1">Leaves</tissue>
    </source>
</reference>
<dbReference type="Gramene" id="rna40048">
    <property type="protein sequence ID" value="RHN45666.1"/>
    <property type="gene ID" value="gene40048"/>
</dbReference>
<accession>A0A396GX04</accession>
<dbReference type="Proteomes" id="UP000265566">
    <property type="component" value="Chromosome 7"/>
</dbReference>